<organism evidence="1 2">
    <name type="scientific">Pseudorhizobium tarimense</name>
    <dbReference type="NCBI Taxonomy" id="1079109"/>
    <lineage>
        <taxon>Bacteria</taxon>
        <taxon>Pseudomonadati</taxon>
        <taxon>Pseudomonadota</taxon>
        <taxon>Alphaproteobacteria</taxon>
        <taxon>Hyphomicrobiales</taxon>
        <taxon>Rhizobiaceae</taxon>
        <taxon>Rhizobium/Agrobacterium group</taxon>
        <taxon>Pseudorhizobium</taxon>
    </lineage>
</organism>
<evidence type="ECO:0008006" key="3">
    <source>
        <dbReference type="Google" id="ProtNLM"/>
    </source>
</evidence>
<dbReference type="Proteomes" id="UP001549031">
    <property type="component" value="Unassembled WGS sequence"/>
</dbReference>
<protein>
    <recommendedName>
        <fullName evidence="3">YD repeat-containing protein</fullName>
    </recommendedName>
</protein>
<reference evidence="1 2" key="1">
    <citation type="submission" date="2024-06" db="EMBL/GenBank/DDBJ databases">
        <title>Genomic Encyclopedia of Type Strains, Phase IV (KMG-IV): sequencing the most valuable type-strain genomes for metagenomic binning, comparative biology and taxonomic classification.</title>
        <authorList>
            <person name="Goeker M."/>
        </authorList>
    </citation>
    <scope>NUCLEOTIDE SEQUENCE [LARGE SCALE GENOMIC DNA]</scope>
    <source>
        <strain evidence="1 2">DSM 105042</strain>
    </source>
</reference>
<dbReference type="EMBL" id="JBEPLJ010000006">
    <property type="protein sequence ID" value="MET3585828.1"/>
    <property type="molecule type" value="Genomic_DNA"/>
</dbReference>
<name>A0ABV2H5L7_9HYPH</name>
<keyword evidence="2" id="KW-1185">Reference proteome</keyword>
<proteinExistence type="predicted"/>
<gene>
    <name evidence="1" type="ORF">ABID21_001937</name>
</gene>
<evidence type="ECO:0000313" key="2">
    <source>
        <dbReference type="Proteomes" id="UP001549031"/>
    </source>
</evidence>
<evidence type="ECO:0000313" key="1">
    <source>
        <dbReference type="EMBL" id="MET3585828.1"/>
    </source>
</evidence>
<sequence>MATSYYSTGTVSLANGSAVVTGNGTLWQSALIEGGNVIVEADGNNVLPIASVDSETQITAELKWRGTSGTYSYAIQRDTAYLKTLDRNSQAVSYLLDEIRKGTIFKYDASGTLAERVSYDAQPKGFSYLVLEGDVAQLYVKGSNTSGDWDGPFDYGVGPVGPAPSLGIGTVTTREPGQSATAGVNGGGGSYTLDLGIPSGLTGMTHRGIYSSSTAYVERDAVLQAGSTWIAKVATTGNAPPGLPTTENTWWRLVAAKGTDGQGAGDMVKATYDPTNKQADAFDGANHAYSNTTSKLLATTVQSAIDELVAKGELPTPSLDLLFTDTEAIDPSWFTRASTGTYLDATGRLRTAAVNQPRIHYDFLTGRYGILVEEARTNLVTYSGDQMNDAYALAGGATKQATSVTASYGTETFTKIVAPVASNSPIIQRYFSSTEIPNSTECWFTTFITNGEYKRALVQQNNFASWDTRTSVVVDTVTGEYWVTGANGPDAVVEYCGNGIYRVAIRGVTNTAGGTRSFSVGPVLDAMTAGGSFAGDGVSGILNWGWDVEIGTCHTSYIPTTAAAVSRAVETPLIGNGDWLSATEGMILVEGRQFGTSSLAPRAWQLRNGSDALEAQINGGGGVATAGSYVGGSYEVNMSQPLAKGIAFKHAFAWKLNDFAFSLNGSTAVLDTSGAVPNLGSGSLLYLGRDSGTARLFNGVIYRLAYCPIRVPNQLLPLISS</sequence>
<comment type="caution">
    <text evidence="1">The sequence shown here is derived from an EMBL/GenBank/DDBJ whole genome shotgun (WGS) entry which is preliminary data.</text>
</comment>
<accession>A0ABV2H5L7</accession>
<dbReference type="RefSeq" id="WP_247243750.1">
    <property type="nucleotide sequence ID" value="NZ_JALJRA010000006.1"/>
</dbReference>